<dbReference type="PANTHER" id="PTHR43046:SF14">
    <property type="entry name" value="MUTT_NUDIX FAMILY PROTEIN"/>
    <property type="match status" value="1"/>
</dbReference>
<dbReference type="Gene3D" id="3.90.79.10">
    <property type="entry name" value="Nucleoside Triphosphate Pyrophosphohydrolase"/>
    <property type="match status" value="1"/>
</dbReference>
<dbReference type="InterPro" id="IPR020084">
    <property type="entry name" value="NUDIX_hydrolase_CS"/>
</dbReference>
<accession>A0A9D1LZS3</accession>
<comment type="cofactor">
    <cofactor evidence="1">
        <name>Mg(2+)</name>
        <dbReference type="ChEBI" id="CHEBI:18420"/>
    </cofactor>
</comment>
<proteinExistence type="predicted"/>
<dbReference type="PANTHER" id="PTHR43046">
    <property type="entry name" value="GDP-MANNOSE MANNOSYL HYDROLASE"/>
    <property type="match status" value="1"/>
</dbReference>
<dbReference type="Pfam" id="PF00293">
    <property type="entry name" value="NUDIX"/>
    <property type="match status" value="1"/>
</dbReference>
<dbReference type="Proteomes" id="UP000824093">
    <property type="component" value="Unassembled WGS sequence"/>
</dbReference>
<dbReference type="InterPro" id="IPR015797">
    <property type="entry name" value="NUDIX_hydrolase-like_dom_sf"/>
</dbReference>
<name>A0A9D1LZS3_9FIRM</name>
<dbReference type="GO" id="GO:0016787">
    <property type="term" value="F:hydrolase activity"/>
    <property type="evidence" value="ECO:0007669"/>
    <property type="project" value="UniProtKB-KW"/>
</dbReference>
<reference evidence="4" key="1">
    <citation type="submission" date="2020-10" db="EMBL/GenBank/DDBJ databases">
        <authorList>
            <person name="Gilroy R."/>
        </authorList>
    </citation>
    <scope>NUCLEOTIDE SEQUENCE</scope>
    <source>
        <strain evidence="4">CHK195-15760</strain>
    </source>
</reference>
<comment type="caution">
    <text evidence="4">The sequence shown here is derived from an EMBL/GenBank/DDBJ whole genome shotgun (WGS) entry which is preliminary data.</text>
</comment>
<evidence type="ECO:0000256" key="1">
    <source>
        <dbReference type="ARBA" id="ARBA00001946"/>
    </source>
</evidence>
<reference evidence="4" key="2">
    <citation type="journal article" date="2021" name="PeerJ">
        <title>Extensive microbial diversity within the chicken gut microbiome revealed by metagenomics and culture.</title>
        <authorList>
            <person name="Gilroy R."/>
            <person name="Ravi A."/>
            <person name="Getino M."/>
            <person name="Pursley I."/>
            <person name="Horton D.L."/>
            <person name="Alikhan N.F."/>
            <person name="Baker D."/>
            <person name="Gharbi K."/>
            <person name="Hall N."/>
            <person name="Watson M."/>
            <person name="Adriaenssens E.M."/>
            <person name="Foster-Nyarko E."/>
            <person name="Jarju S."/>
            <person name="Secka A."/>
            <person name="Antonio M."/>
            <person name="Oren A."/>
            <person name="Chaudhuri R.R."/>
            <person name="La Ragione R."/>
            <person name="Hildebrand F."/>
            <person name="Pallen M.J."/>
        </authorList>
    </citation>
    <scope>NUCLEOTIDE SEQUENCE</scope>
    <source>
        <strain evidence="4">CHK195-15760</strain>
    </source>
</reference>
<dbReference type="SUPFAM" id="SSF55811">
    <property type="entry name" value="Nudix"/>
    <property type="match status" value="1"/>
</dbReference>
<evidence type="ECO:0000313" key="4">
    <source>
        <dbReference type="EMBL" id="HIU51089.1"/>
    </source>
</evidence>
<dbReference type="InterPro" id="IPR000086">
    <property type="entry name" value="NUDIX_hydrolase_dom"/>
</dbReference>
<evidence type="ECO:0000259" key="3">
    <source>
        <dbReference type="PROSITE" id="PS51462"/>
    </source>
</evidence>
<protein>
    <submittedName>
        <fullName evidence="4">NUDIX domain-containing protein</fullName>
    </submittedName>
</protein>
<feature type="domain" description="Nudix hydrolase" evidence="3">
    <location>
        <begin position="20"/>
        <end position="154"/>
    </location>
</feature>
<dbReference type="PROSITE" id="PS51462">
    <property type="entry name" value="NUDIX"/>
    <property type="match status" value="1"/>
</dbReference>
<dbReference type="EMBL" id="DVNH01000005">
    <property type="protein sequence ID" value="HIU51089.1"/>
    <property type="molecule type" value="Genomic_DNA"/>
</dbReference>
<evidence type="ECO:0000256" key="2">
    <source>
        <dbReference type="ARBA" id="ARBA00022801"/>
    </source>
</evidence>
<keyword evidence="2" id="KW-0378">Hydrolase</keyword>
<organism evidence="4 5">
    <name type="scientific">Candidatus Merdicola faecigallinarum</name>
    <dbReference type="NCBI Taxonomy" id="2840862"/>
    <lineage>
        <taxon>Bacteria</taxon>
        <taxon>Bacillati</taxon>
        <taxon>Bacillota</taxon>
        <taxon>Clostridia</taxon>
        <taxon>Candidatus Merdicola</taxon>
    </lineage>
</organism>
<sequence>MEKIATYDVYNNKYVADVNKLELSVHVYGIAIENGKILISPQYDGYGFPGGTVEKGETHIDTLVREVKEETGYLVEPIELLNIYTSFFHHTKKNKDYQSYLIYYLVKIVDGKISNEGFDEDEKEYAKTAKWVNIEELSKMRHIKSINVFDELKSKILRNSTK</sequence>
<dbReference type="PROSITE" id="PS00893">
    <property type="entry name" value="NUDIX_BOX"/>
    <property type="match status" value="1"/>
</dbReference>
<gene>
    <name evidence="4" type="ORF">IAB70_00445</name>
</gene>
<evidence type="ECO:0000313" key="5">
    <source>
        <dbReference type="Proteomes" id="UP000824093"/>
    </source>
</evidence>
<dbReference type="AlphaFoldDB" id="A0A9D1LZS3"/>